<feature type="domain" description="Glycosyl transferase family 1" evidence="3">
    <location>
        <begin position="506"/>
        <end position="684"/>
    </location>
</feature>
<name>A0AA41RCD3_9BACT</name>
<keyword evidence="2" id="KW-0812">Transmembrane</keyword>
<dbReference type="PANTHER" id="PTHR43179:SF7">
    <property type="entry name" value="RHAMNOSYLTRANSFERASE WBBL"/>
    <property type="match status" value="1"/>
</dbReference>
<evidence type="ECO:0000259" key="6">
    <source>
        <dbReference type="Pfam" id="PF13439"/>
    </source>
</evidence>
<feature type="domain" description="Galactosyltransferase C-terminal" evidence="5">
    <location>
        <begin position="153"/>
        <end position="217"/>
    </location>
</feature>
<keyword evidence="1 7" id="KW-0808">Transferase</keyword>
<dbReference type="InterPro" id="IPR001173">
    <property type="entry name" value="Glyco_trans_2-like"/>
</dbReference>
<feature type="transmembrane region" description="Helical" evidence="2">
    <location>
        <begin position="255"/>
        <end position="277"/>
    </location>
</feature>
<dbReference type="RefSeq" id="WP_246913302.1">
    <property type="nucleotide sequence ID" value="NZ_JALJRB010000027.1"/>
</dbReference>
<evidence type="ECO:0000313" key="7">
    <source>
        <dbReference type="EMBL" id="MCJ8502478.1"/>
    </source>
</evidence>
<protein>
    <submittedName>
        <fullName evidence="7">Glycosyltransferase</fullName>
        <ecNumber evidence="7">2.4.-.-</ecNumber>
    </submittedName>
</protein>
<organism evidence="7 8">
    <name type="scientific">Desulfatitalea alkaliphila</name>
    <dbReference type="NCBI Taxonomy" id="2929485"/>
    <lineage>
        <taxon>Bacteria</taxon>
        <taxon>Pseudomonadati</taxon>
        <taxon>Thermodesulfobacteriota</taxon>
        <taxon>Desulfobacteria</taxon>
        <taxon>Desulfobacterales</taxon>
        <taxon>Desulfosarcinaceae</taxon>
        <taxon>Desulfatitalea</taxon>
    </lineage>
</organism>
<dbReference type="InterPro" id="IPR027791">
    <property type="entry name" value="Galactosyl_T_C"/>
</dbReference>
<dbReference type="Gene3D" id="3.40.50.2000">
    <property type="entry name" value="Glycogen Phosphorylase B"/>
    <property type="match status" value="2"/>
</dbReference>
<dbReference type="EC" id="2.4.-.-" evidence="7"/>
<reference evidence="7" key="1">
    <citation type="submission" date="2022-04" db="EMBL/GenBank/DDBJ databases">
        <title>Desulfatitalea alkaliphila sp. nov., a novel anaerobic sulfate-reducing bacterium isolated from terrestrial mud volcano, Taman Peninsula, Russia.</title>
        <authorList>
            <person name="Khomyakova M.A."/>
            <person name="Merkel A.Y."/>
            <person name="Slobodkin A.I."/>
        </authorList>
    </citation>
    <scope>NUCLEOTIDE SEQUENCE</scope>
    <source>
        <strain evidence="7">M08but</strain>
    </source>
</reference>
<dbReference type="InterPro" id="IPR001296">
    <property type="entry name" value="Glyco_trans_1"/>
</dbReference>
<evidence type="ECO:0000259" key="5">
    <source>
        <dbReference type="Pfam" id="PF02709"/>
    </source>
</evidence>
<gene>
    <name evidence="7" type="ORF">MRX98_18010</name>
</gene>
<dbReference type="EMBL" id="JALJRB010000027">
    <property type="protein sequence ID" value="MCJ8502478.1"/>
    <property type="molecule type" value="Genomic_DNA"/>
</dbReference>
<evidence type="ECO:0000256" key="1">
    <source>
        <dbReference type="ARBA" id="ARBA00022679"/>
    </source>
</evidence>
<dbReference type="Pfam" id="PF13439">
    <property type="entry name" value="Glyco_transf_4"/>
    <property type="match status" value="1"/>
</dbReference>
<proteinExistence type="predicted"/>
<dbReference type="SUPFAM" id="SSF53756">
    <property type="entry name" value="UDP-Glycosyltransferase/glycogen phosphorylase"/>
    <property type="match status" value="1"/>
</dbReference>
<dbReference type="AlphaFoldDB" id="A0AA41RCD3"/>
<dbReference type="Pfam" id="PF02709">
    <property type="entry name" value="Glyco_transf_7C"/>
    <property type="match status" value="1"/>
</dbReference>
<dbReference type="InterPro" id="IPR028098">
    <property type="entry name" value="Glyco_trans_4-like_N"/>
</dbReference>
<dbReference type="Pfam" id="PF00534">
    <property type="entry name" value="Glycos_transf_1"/>
    <property type="match status" value="1"/>
</dbReference>
<feature type="domain" description="Glycosyltransferase 2-like" evidence="4">
    <location>
        <begin position="2"/>
        <end position="134"/>
    </location>
</feature>
<dbReference type="Gene3D" id="3.90.550.10">
    <property type="entry name" value="Spore Coat Polysaccharide Biosynthesis Protein SpsA, Chain A"/>
    <property type="match status" value="1"/>
</dbReference>
<sequence>MVNHNSTDCAVRAIESIKRNGAGLVSRIVVVDNASQDGPDRIVGHHPEVRLVLSKRNLGYSRAVNLGMAECRSDYAVIMNPDTVIVNHFFGKVVEFLETHPDVGVVGPRVFDADGSIQGSARRFPTAWSYAFGRKSPLTRFFPNNRVSRKEFMCFDAESRYPMVVDWVSGACMVVRRAAFDAVGGFDNRFFLYWEDTDLCKRIHEAGWRIVYYPGAEMIHIVGMSSSTKPIKSVCHFHHSCYKLFDKHATGVSRLLVPLAFWALAMRCFFVVLLNLVRQVADMQRGQRPPARNARQQPPGNDHRIRVLRIISRLNIGGPSIHVALLTRRLNQQRFDSRLTHGSISAGEGSMAFLLHGCNGAVHPIAQLQREIRPLKDLVALFRLFGLIRRHKPHILHTHTAKAGAIGRLAAIAYMKLTGRSLALVHTFHGNVLEGYFSPVKSRMFTIIERFLAGFTDTIVAISPTQKWELVDRYAIAKAGQVKVIPLGFDLSPFFHAKARHGKGAFRKMHGLDESSILVGIVGRLVPIKNHHLFLEAARDVLSARNHPPVQFAVIGDGELRRALETYARDLGIGLSVFFCGWTREVDRVYADLDVLALTSINEGTPVSIIEAMAAGVPVITTKAGGVQDLMGKPLPENGRRKGFAVCRRGIMCANSDPAAFAEGLRFLINGNEELRATRTQHARRFVAETYSEQRLVRDIEALYEQLIGNKGD</sequence>
<keyword evidence="8" id="KW-1185">Reference proteome</keyword>
<keyword evidence="7" id="KW-0328">Glycosyltransferase</keyword>
<dbReference type="InterPro" id="IPR029044">
    <property type="entry name" value="Nucleotide-diphossugar_trans"/>
</dbReference>
<evidence type="ECO:0000259" key="3">
    <source>
        <dbReference type="Pfam" id="PF00534"/>
    </source>
</evidence>
<comment type="caution">
    <text evidence="7">The sequence shown here is derived from an EMBL/GenBank/DDBJ whole genome shotgun (WGS) entry which is preliminary data.</text>
</comment>
<feature type="domain" description="Glycosyltransferase subfamily 4-like N-terminal" evidence="6">
    <location>
        <begin position="316"/>
        <end position="492"/>
    </location>
</feature>
<accession>A0AA41RCD3</accession>
<keyword evidence="2" id="KW-1133">Transmembrane helix</keyword>
<evidence type="ECO:0000259" key="4">
    <source>
        <dbReference type="Pfam" id="PF00535"/>
    </source>
</evidence>
<keyword evidence="2" id="KW-0472">Membrane</keyword>
<dbReference type="SUPFAM" id="SSF53448">
    <property type="entry name" value="Nucleotide-diphospho-sugar transferases"/>
    <property type="match status" value="1"/>
</dbReference>
<dbReference type="Proteomes" id="UP001165427">
    <property type="component" value="Unassembled WGS sequence"/>
</dbReference>
<dbReference type="Pfam" id="PF00535">
    <property type="entry name" value="Glycos_transf_2"/>
    <property type="match status" value="1"/>
</dbReference>
<dbReference type="PANTHER" id="PTHR43179">
    <property type="entry name" value="RHAMNOSYLTRANSFERASE WBBL"/>
    <property type="match status" value="1"/>
</dbReference>
<evidence type="ECO:0000313" key="8">
    <source>
        <dbReference type="Proteomes" id="UP001165427"/>
    </source>
</evidence>
<dbReference type="CDD" id="cd04186">
    <property type="entry name" value="GT_2_like_c"/>
    <property type="match status" value="1"/>
</dbReference>
<dbReference type="GO" id="GO:0016757">
    <property type="term" value="F:glycosyltransferase activity"/>
    <property type="evidence" value="ECO:0007669"/>
    <property type="project" value="UniProtKB-KW"/>
</dbReference>
<evidence type="ECO:0000256" key="2">
    <source>
        <dbReference type="SAM" id="Phobius"/>
    </source>
</evidence>